<dbReference type="AlphaFoldDB" id="A0A931AX86"/>
<dbReference type="EMBL" id="JADPRT010000001">
    <property type="protein sequence ID" value="MBF9067064.1"/>
    <property type="molecule type" value="Genomic_DNA"/>
</dbReference>
<dbReference type="Proteomes" id="UP000657385">
    <property type="component" value="Unassembled WGS sequence"/>
</dbReference>
<dbReference type="PIRSF" id="PIRSF010372">
    <property type="entry name" value="PaiB"/>
    <property type="match status" value="1"/>
</dbReference>
<dbReference type="InterPro" id="IPR007396">
    <property type="entry name" value="TR_PAI2-type"/>
</dbReference>
<name>A0A931AX86_9ACTN</name>
<dbReference type="RefSeq" id="WP_196192214.1">
    <property type="nucleotide sequence ID" value="NZ_JADPRT010000001.1"/>
</dbReference>
<dbReference type="Pfam" id="PF04299">
    <property type="entry name" value="FMN_bind_2"/>
    <property type="match status" value="1"/>
</dbReference>
<dbReference type="InterPro" id="IPR012349">
    <property type="entry name" value="Split_barrel_FMN-bd"/>
</dbReference>
<reference evidence="1" key="1">
    <citation type="submission" date="2020-11" db="EMBL/GenBank/DDBJ databases">
        <title>Isolation and identification of active actinomycetes.</title>
        <authorList>
            <person name="Yu B."/>
        </authorList>
    </citation>
    <scope>NUCLEOTIDE SEQUENCE</scope>
    <source>
        <strain evidence="1">NEAU-YB345</strain>
    </source>
</reference>
<proteinExistence type="predicted"/>
<accession>A0A931AX86</accession>
<dbReference type="SUPFAM" id="SSF50475">
    <property type="entry name" value="FMN-binding split barrel"/>
    <property type="match status" value="1"/>
</dbReference>
<evidence type="ECO:0000313" key="2">
    <source>
        <dbReference type="Proteomes" id="UP000657385"/>
    </source>
</evidence>
<dbReference type="Gene3D" id="2.30.110.10">
    <property type="entry name" value="Electron Transport, Fmn-binding Protein, Chain A"/>
    <property type="match status" value="1"/>
</dbReference>
<evidence type="ECO:0000313" key="1">
    <source>
        <dbReference type="EMBL" id="MBF9067064.1"/>
    </source>
</evidence>
<organism evidence="1 2">
    <name type="scientific">Streptacidiphilus fuscans</name>
    <dbReference type="NCBI Taxonomy" id="2789292"/>
    <lineage>
        <taxon>Bacteria</taxon>
        <taxon>Bacillati</taxon>
        <taxon>Actinomycetota</taxon>
        <taxon>Actinomycetes</taxon>
        <taxon>Kitasatosporales</taxon>
        <taxon>Streptomycetaceae</taxon>
        <taxon>Streptacidiphilus</taxon>
    </lineage>
</organism>
<protein>
    <submittedName>
        <fullName evidence="1">FMN-binding negative transcriptional regulator</fullName>
    </submittedName>
</protein>
<dbReference type="PANTHER" id="PTHR35802:SF1">
    <property type="entry name" value="PROTEASE SYNTHASE AND SPORULATION PROTEIN PAI 2"/>
    <property type="match status" value="1"/>
</dbReference>
<comment type="caution">
    <text evidence="1">The sequence shown here is derived from an EMBL/GenBank/DDBJ whole genome shotgun (WGS) entry which is preliminary data.</text>
</comment>
<dbReference type="PANTHER" id="PTHR35802">
    <property type="entry name" value="PROTEASE SYNTHASE AND SPORULATION PROTEIN PAI 2"/>
    <property type="match status" value="1"/>
</dbReference>
<keyword evidence="2" id="KW-1185">Reference proteome</keyword>
<sequence length="208" mass="22652">MLELPVYALTDPSEIRSLIADRGWATLVSAVPGEGPVVSHLPVILDPDRDDATVLGHLARTDAELHELGQHPTVLILEGPNGYISPSFYQSGPYVPTWNFVVAHLHGTPEILTGEQTYEVLDRTVAHFEDERPTPWRLSEVEGYAQSIAPATTGFRLTPSRVVAKAKLSQDKPVDVARNVITALHSDTDTHRNPALAQAMSKALSLPV</sequence>
<gene>
    <name evidence="1" type="ORF">I2501_03290</name>
</gene>